<evidence type="ECO:0000256" key="1">
    <source>
        <dbReference type="SAM" id="MobiDB-lite"/>
    </source>
</evidence>
<reference evidence="2" key="1">
    <citation type="submission" date="2021-01" db="EMBL/GenBank/DDBJ databases">
        <title>Whole genome shotgun sequence of Cellulomonas chitinilytica NBRC 110799.</title>
        <authorList>
            <person name="Komaki H."/>
            <person name="Tamura T."/>
        </authorList>
    </citation>
    <scope>NUCLEOTIDE SEQUENCE</scope>
    <source>
        <strain evidence="2">NBRC 110799</strain>
    </source>
</reference>
<dbReference type="AlphaFoldDB" id="A0A919P1G8"/>
<dbReference type="Proteomes" id="UP000632740">
    <property type="component" value="Unassembled WGS sequence"/>
</dbReference>
<sequence length="58" mass="6368">MSEHDAAHRLAEASRLATQELHKQGTPEYDARAHQRAVEAERKALDALQKEKDGSGSA</sequence>
<dbReference type="RefSeq" id="WP_203749961.1">
    <property type="nucleotide sequence ID" value="NZ_BONK01000003.1"/>
</dbReference>
<feature type="compositionally biased region" description="Basic and acidic residues" evidence="1">
    <location>
        <begin position="20"/>
        <end position="38"/>
    </location>
</feature>
<feature type="region of interest" description="Disordered" evidence="1">
    <location>
        <begin position="1"/>
        <end position="38"/>
    </location>
</feature>
<gene>
    <name evidence="2" type="ORF">Cch01nite_12290</name>
</gene>
<evidence type="ECO:0008006" key="4">
    <source>
        <dbReference type="Google" id="ProtNLM"/>
    </source>
</evidence>
<evidence type="ECO:0000313" key="2">
    <source>
        <dbReference type="EMBL" id="GIG20505.1"/>
    </source>
</evidence>
<keyword evidence="3" id="KW-1185">Reference proteome</keyword>
<evidence type="ECO:0000313" key="3">
    <source>
        <dbReference type="Proteomes" id="UP000632740"/>
    </source>
</evidence>
<accession>A0A919P1G8</accession>
<feature type="compositionally biased region" description="Basic and acidic residues" evidence="1">
    <location>
        <begin position="1"/>
        <end position="12"/>
    </location>
</feature>
<organism evidence="2 3">
    <name type="scientific">Cellulomonas chitinilytica</name>
    <dbReference type="NCBI Taxonomy" id="398759"/>
    <lineage>
        <taxon>Bacteria</taxon>
        <taxon>Bacillati</taxon>
        <taxon>Actinomycetota</taxon>
        <taxon>Actinomycetes</taxon>
        <taxon>Micrococcales</taxon>
        <taxon>Cellulomonadaceae</taxon>
        <taxon>Cellulomonas</taxon>
    </lineage>
</organism>
<dbReference type="EMBL" id="BONK01000003">
    <property type="protein sequence ID" value="GIG20505.1"/>
    <property type="molecule type" value="Genomic_DNA"/>
</dbReference>
<protein>
    <recommendedName>
        <fullName evidence="4">Translation initiation factor 2</fullName>
    </recommendedName>
</protein>
<comment type="caution">
    <text evidence="2">The sequence shown here is derived from an EMBL/GenBank/DDBJ whole genome shotgun (WGS) entry which is preliminary data.</text>
</comment>
<proteinExistence type="predicted"/>
<name>A0A919P1G8_9CELL</name>